<protein>
    <recommendedName>
        <fullName evidence="3 10">4-diphosphocytidyl-2-C-methyl-D-erythritol kinase</fullName>
        <shortName evidence="10">CMK</shortName>
        <ecNumber evidence="2 10">2.7.1.148</ecNumber>
    </recommendedName>
    <alternativeName>
        <fullName evidence="9 10">4-(cytidine-5'-diphospho)-2-C-methyl-D-erythritol kinase</fullName>
    </alternativeName>
</protein>
<evidence type="ECO:0000313" key="14">
    <source>
        <dbReference type="Proteomes" id="UP000231658"/>
    </source>
</evidence>
<keyword evidence="4 10" id="KW-0808">Transferase</keyword>
<keyword evidence="5 10" id="KW-0547">Nucleotide-binding</keyword>
<dbReference type="STRING" id="1867952.MTBPR1_110101"/>
<organism evidence="13 14">
    <name type="scientific">Candidatus Terasakiella magnetica</name>
    <dbReference type="NCBI Taxonomy" id="1867952"/>
    <lineage>
        <taxon>Bacteria</taxon>
        <taxon>Pseudomonadati</taxon>
        <taxon>Pseudomonadota</taxon>
        <taxon>Alphaproteobacteria</taxon>
        <taxon>Rhodospirillales</taxon>
        <taxon>Terasakiellaceae</taxon>
        <taxon>Terasakiella</taxon>
    </lineage>
</organism>
<dbReference type="InterPro" id="IPR006204">
    <property type="entry name" value="GHMP_kinase_N_dom"/>
</dbReference>
<dbReference type="NCBIfam" id="NF011202">
    <property type="entry name" value="PRK14608.1"/>
    <property type="match status" value="1"/>
</dbReference>
<feature type="domain" description="GHMP kinase N-terminal" evidence="11">
    <location>
        <begin position="68"/>
        <end position="143"/>
    </location>
</feature>
<dbReference type="NCBIfam" id="TIGR00154">
    <property type="entry name" value="ispE"/>
    <property type="match status" value="1"/>
</dbReference>
<keyword evidence="7 10" id="KW-0067">ATP-binding</keyword>
<evidence type="ECO:0000256" key="3">
    <source>
        <dbReference type="ARBA" id="ARBA00017473"/>
    </source>
</evidence>
<sequence length="284" mass="30262">MTITREAFAKVNLYLHVCGRRDNGYHELDSLIVFAQTGDILSFEEAEDITLEVSGPMAPFLDGEPADNLVLKAAHGLRALSGLEKGARITLDKRLPVAAGIGGGSGDGAAALKGLCELWQIFPDPMGLEELALSLGADVPICMKAHANHVAGIGEKITPLPPLPDCWMVLVNPMVAVSTPAVFKARTAEFSPAAPMGGEYGFEGFIEALKERQNDLMAPAMEIAPEIKPVLEAISAQPACRLSRMSGSGATCFGLFEHEEAAKEALDQLKSIQPSWWVSLGKII</sequence>
<dbReference type="InterPro" id="IPR013750">
    <property type="entry name" value="GHMP_kinase_C_dom"/>
</dbReference>
<evidence type="ECO:0000259" key="11">
    <source>
        <dbReference type="Pfam" id="PF00288"/>
    </source>
</evidence>
<dbReference type="PANTHER" id="PTHR43527:SF2">
    <property type="entry name" value="4-DIPHOSPHOCYTIDYL-2-C-METHYL-D-ERYTHRITOL KINASE, CHLOROPLASTIC"/>
    <property type="match status" value="1"/>
</dbReference>
<dbReference type="EC" id="2.7.1.148" evidence="2 10"/>
<dbReference type="Proteomes" id="UP000231658">
    <property type="component" value="Unassembled WGS sequence"/>
</dbReference>
<dbReference type="SUPFAM" id="SSF54211">
    <property type="entry name" value="Ribosomal protein S5 domain 2-like"/>
    <property type="match status" value="1"/>
</dbReference>
<keyword evidence="6 10" id="KW-0418">Kinase</keyword>
<dbReference type="EMBL" id="FLYE01000003">
    <property type="protein sequence ID" value="SCA55662.1"/>
    <property type="molecule type" value="Genomic_DNA"/>
</dbReference>
<dbReference type="GO" id="GO:0019288">
    <property type="term" value="P:isopentenyl diphosphate biosynthetic process, methylerythritol 4-phosphate pathway"/>
    <property type="evidence" value="ECO:0007669"/>
    <property type="project" value="UniProtKB-UniRule"/>
</dbReference>
<gene>
    <name evidence="10 13" type="primary">ispE</name>
    <name evidence="13" type="ORF">MTBPR1_110101</name>
</gene>
<dbReference type="GO" id="GO:0050515">
    <property type="term" value="F:4-(cytidine 5'-diphospho)-2-C-methyl-D-erythritol kinase activity"/>
    <property type="evidence" value="ECO:0007669"/>
    <property type="project" value="UniProtKB-UniRule"/>
</dbReference>
<dbReference type="HAMAP" id="MF_00061">
    <property type="entry name" value="IspE"/>
    <property type="match status" value="1"/>
</dbReference>
<dbReference type="OrthoDB" id="9809438at2"/>
<evidence type="ECO:0000313" key="13">
    <source>
        <dbReference type="EMBL" id="SCA55662.1"/>
    </source>
</evidence>
<dbReference type="GO" id="GO:0016114">
    <property type="term" value="P:terpenoid biosynthetic process"/>
    <property type="evidence" value="ECO:0007669"/>
    <property type="project" value="UniProtKB-UniRule"/>
</dbReference>
<comment type="similarity">
    <text evidence="1 10">Belongs to the GHMP kinase family. IspE subfamily.</text>
</comment>
<feature type="binding site" evidence="10">
    <location>
        <begin position="96"/>
        <end position="106"/>
    </location>
    <ligand>
        <name>ATP</name>
        <dbReference type="ChEBI" id="CHEBI:30616"/>
    </ligand>
</feature>
<accession>A0A1C3REJ7</accession>
<feature type="active site" evidence="10">
    <location>
        <position position="138"/>
    </location>
</feature>
<reference evidence="13 14" key="1">
    <citation type="submission" date="2016-07" db="EMBL/GenBank/DDBJ databases">
        <authorList>
            <person name="Lefevre C.T."/>
        </authorList>
    </citation>
    <scope>NUCLEOTIDE SEQUENCE [LARGE SCALE GENOMIC DNA]</scope>
    <source>
        <strain evidence="13">PR1</strain>
    </source>
</reference>
<evidence type="ECO:0000256" key="8">
    <source>
        <dbReference type="ARBA" id="ARBA00023229"/>
    </source>
</evidence>
<dbReference type="InterPro" id="IPR020568">
    <property type="entry name" value="Ribosomal_Su5_D2-typ_SF"/>
</dbReference>
<dbReference type="GO" id="GO:0005524">
    <property type="term" value="F:ATP binding"/>
    <property type="evidence" value="ECO:0007669"/>
    <property type="project" value="UniProtKB-UniRule"/>
</dbReference>
<keyword evidence="14" id="KW-1185">Reference proteome</keyword>
<dbReference type="InterPro" id="IPR036554">
    <property type="entry name" value="GHMP_kinase_C_sf"/>
</dbReference>
<dbReference type="Gene3D" id="3.30.230.10">
    <property type="match status" value="1"/>
</dbReference>
<evidence type="ECO:0000256" key="9">
    <source>
        <dbReference type="ARBA" id="ARBA00032554"/>
    </source>
</evidence>
<dbReference type="InterPro" id="IPR004424">
    <property type="entry name" value="IspE"/>
</dbReference>
<name>A0A1C3REJ7_9PROT</name>
<dbReference type="Gene3D" id="3.30.70.890">
    <property type="entry name" value="GHMP kinase, C-terminal domain"/>
    <property type="match status" value="1"/>
</dbReference>
<evidence type="ECO:0000256" key="5">
    <source>
        <dbReference type="ARBA" id="ARBA00022741"/>
    </source>
</evidence>
<evidence type="ECO:0000256" key="10">
    <source>
        <dbReference type="HAMAP-Rule" id="MF_00061"/>
    </source>
</evidence>
<evidence type="ECO:0000256" key="4">
    <source>
        <dbReference type="ARBA" id="ARBA00022679"/>
    </source>
</evidence>
<dbReference type="InterPro" id="IPR014721">
    <property type="entry name" value="Ribsml_uS5_D2-typ_fold_subgr"/>
</dbReference>
<dbReference type="UniPathway" id="UPA00056">
    <property type="reaction ID" value="UER00094"/>
</dbReference>
<comment type="catalytic activity">
    <reaction evidence="10">
        <text>4-CDP-2-C-methyl-D-erythritol + ATP = 4-CDP-2-C-methyl-D-erythritol 2-phosphate + ADP + H(+)</text>
        <dbReference type="Rhea" id="RHEA:18437"/>
        <dbReference type="ChEBI" id="CHEBI:15378"/>
        <dbReference type="ChEBI" id="CHEBI:30616"/>
        <dbReference type="ChEBI" id="CHEBI:57823"/>
        <dbReference type="ChEBI" id="CHEBI:57919"/>
        <dbReference type="ChEBI" id="CHEBI:456216"/>
        <dbReference type="EC" id="2.7.1.148"/>
    </reaction>
</comment>
<evidence type="ECO:0000256" key="2">
    <source>
        <dbReference type="ARBA" id="ARBA00012052"/>
    </source>
</evidence>
<evidence type="ECO:0000259" key="12">
    <source>
        <dbReference type="Pfam" id="PF08544"/>
    </source>
</evidence>
<comment type="function">
    <text evidence="10">Catalyzes the phosphorylation of the position 2 hydroxy group of 4-diphosphocytidyl-2C-methyl-D-erythritol.</text>
</comment>
<evidence type="ECO:0000256" key="7">
    <source>
        <dbReference type="ARBA" id="ARBA00022840"/>
    </source>
</evidence>
<dbReference type="SUPFAM" id="SSF55060">
    <property type="entry name" value="GHMP Kinase, C-terminal domain"/>
    <property type="match status" value="1"/>
</dbReference>
<keyword evidence="8 10" id="KW-0414">Isoprene biosynthesis</keyword>
<evidence type="ECO:0000256" key="6">
    <source>
        <dbReference type="ARBA" id="ARBA00022777"/>
    </source>
</evidence>
<dbReference type="PIRSF" id="PIRSF010376">
    <property type="entry name" value="IspE"/>
    <property type="match status" value="1"/>
</dbReference>
<dbReference type="PANTHER" id="PTHR43527">
    <property type="entry name" value="4-DIPHOSPHOCYTIDYL-2-C-METHYL-D-ERYTHRITOL KINASE, CHLOROPLASTIC"/>
    <property type="match status" value="1"/>
</dbReference>
<evidence type="ECO:0000256" key="1">
    <source>
        <dbReference type="ARBA" id="ARBA00009684"/>
    </source>
</evidence>
<dbReference type="Pfam" id="PF08544">
    <property type="entry name" value="GHMP_kinases_C"/>
    <property type="match status" value="1"/>
</dbReference>
<proteinExistence type="inferred from homology"/>
<comment type="pathway">
    <text evidence="10">Isoprenoid biosynthesis; isopentenyl diphosphate biosynthesis via DXP pathway; isopentenyl diphosphate from 1-deoxy-D-xylulose 5-phosphate: step 3/6.</text>
</comment>
<dbReference type="AlphaFoldDB" id="A0A1C3REJ7"/>
<feature type="active site" evidence="10">
    <location>
        <position position="10"/>
    </location>
</feature>
<feature type="domain" description="GHMP kinase C-terminal" evidence="12">
    <location>
        <begin position="205"/>
        <end position="270"/>
    </location>
</feature>
<dbReference type="Pfam" id="PF00288">
    <property type="entry name" value="GHMP_kinases_N"/>
    <property type="match status" value="1"/>
</dbReference>
<dbReference type="RefSeq" id="WP_069186374.1">
    <property type="nucleotide sequence ID" value="NZ_FLYE01000003.1"/>
</dbReference>